<dbReference type="KEGG" id="snw:BBN63_19150"/>
<evidence type="ECO:0000256" key="2">
    <source>
        <dbReference type="SAM" id="Phobius"/>
    </source>
</evidence>
<dbReference type="Pfam" id="PF04892">
    <property type="entry name" value="VanZ"/>
    <property type="match status" value="1"/>
</dbReference>
<feature type="transmembrane region" description="Helical" evidence="2">
    <location>
        <begin position="80"/>
        <end position="98"/>
    </location>
</feature>
<keyword evidence="2" id="KW-1133">Transmembrane helix</keyword>
<dbReference type="AlphaFoldDB" id="A0A1U9QWI5"/>
<protein>
    <recommendedName>
        <fullName evidence="3">VanZ-like domain-containing protein</fullName>
    </recommendedName>
</protein>
<dbReference type="InterPro" id="IPR053150">
    <property type="entry name" value="Teicoplanin_resist-assoc"/>
</dbReference>
<name>A0A1U9QWI5_STRNV</name>
<evidence type="ECO:0000256" key="1">
    <source>
        <dbReference type="SAM" id="MobiDB-lite"/>
    </source>
</evidence>
<feature type="transmembrane region" description="Helical" evidence="2">
    <location>
        <begin position="137"/>
        <end position="155"/>
    </location>
</feature>
<evidence type="ECO:0000313" key="4">
    <source>
        <dbReference type="EMBL" id="AQU68025.1"/>
    </source>
</evidence>
<accession>A0A1U9QWI5</accession>
<sequence length="282" mass="30300">MDGSGNATSSWSTSWGGAVLRVVILAVALLLLVGFAAVLAELTLTPSPASSEIAGSNLQPGHSLRQYAEDYTFLAACKQVGGNVLMGAPFGLLLPVLVPRRFRMLRVVALTAVMMTVVELAQGAIVEGRAFDVDDVIMNTSGAFLAYLLLGRRLSHRFHTLGFRSLEAQARREREREEVRAAERRERAAEKKARRAGVSTGTHTTGRAPWTERVRSAVKREPVAPKKPAAPAKRTTPKKTPAKTAAKATAKVTGRKTTTAKKPAAKKTTTAKKTPPVKKTPK</sequence>
<feature type="transmembrane region" description="Helical" evidence="2">
    <location>
        <begin position="18"/>
        <end position="40"/>
    </location>
</feature>
<evidence type="ECO:0000313" key="5">
    <source>
        <dbReference type="Proteomes" id="UP000189677"/>
    </source>
</evidence>
<keyword evidence="2" id="KW-0472">Membrane</keyword>
<reference evidence="4 5" key="1">
    <citation type="submission" date="2016-11" db="EMBL/GenBank/DDBJ databases">
        <title>Complete genome sequence of Streptomyces niveus SCSIO 3406.</title>
        <authorList>
            <person name="Zhu Q."/>
            <person name="Cheng W."/>
            <person name="Song Y."/>
            <person name="Li Q."/>
            <person name="Ju J."/>
        </authorList>
    </citation>
    <scope>NUCLEOTIDE SEQUENCE [LARGE SCALE GENOMIC DNA]</scope>
    <source>
        <strain evidence="4 5">SCSIO 3406</strain>
    </source>
</reference>
<keyword evidence="2" id="KW-0812">Transmembrane</keyword>
<organism evidence="4 5">
    <name type="scientific">Streptomyces niveus</name>
    <name type="common">Streptomyces spheroides</name>
    <dbReference type="NCBI Taxonomy" id="193462"/>
    <lineage>
        <taxon>Bacteria</taxon>
        <taxon>Bacillati</taxon>
        <taxon>Actinomycetota</taxon>
        <taxon>Actinomycetes</taxon>
        <taxon>Kitasatosporales</taxon>
        <taxon>Streptomycetaceae</taxon>
        <taxon>Streptomyces</taxon>
    </lineage>
</organism>
<dbReference type="Proteomes" id="UP000189677">
    <property type="component" value="Chromosome"/>
</dbReference>
<feature type="compositionally biased region" description="Low complexity" evidence="1">
    <location>
        <begin position="242"/>
        <end position="274"/>
    </location>
</feature>
<feature type="domain" description="VanZ-like" evidence="3">
    <location>
        <begin position="35"/>
        <end position="150"/>
    </location>
</feature>
<dbReference type="InterPro" id="IPR006976">
    <property type="entry name" value="VanZ-like"/>
</dbReference>
<evidence type="ECO:0000259" key="3">
    <source>
        <dbReference type="Pfam" id="PF04892"/>
    </source>
</evidence>
<dbReference type="PANTHER" id="PTHR36834:SF1">
    <property type="entry name" value="INTEGRAL MEMBRANE PROTEIN"/>
    <property type="match status" value="1"/>
</dbReference>
<feature type="compositionally biased region" description="Basic and acidic residues" evidence="1">
    <location>
        <begin position="210"/>
        <end position="224"/>
    </location>
</feature>
<feature type="transmembrane region" description="Helical" evidence="2">
    <location>
        <begin position="105"/>
        <end position="125"/>
    </location>
</feature>
<dbReference type="EMBL" id="CP018047">
    <property type="protein sequence ID" value="AQU68025.1"/>
    <property type="molecule type" value="Genomic_DNA"/>
</dbReference>
<feature type="region of interest" description="Disordered" evidence="1">
    <location>
        <begin position="169"/>
        <end position="282"/>
    </location>
</feature>
<gene>
    <name evidence="4" type="ORF">BBN63_19150</name>
</gene>
<proteinExistence type="predicted"/>
<feature type="compositionally biased region" description="Basic and acidic residues" evidence="1">
    <location>
        <begin position="169"/>
        <end position="191"/>
    </location>
</feature>
<keyword evidence="5" id="KW-1185">Reference proteome</keyword>
<dbReference type="PANTHER" id="PTHR36834">
    <property type="entry name" value="MEMBRANE PROTEIN-RELATED"/>
    <property type="match status" value="1"/>
</dbReference>